<feature type="region of interest" description="Disordered" evidence="2">
    <location>
        <begin position="278"/>
        <end position="446"/>
    </location>
</feature>
<evidence type="ECO:0000313" key="3">
    <source>
        <dbReference type="EMBL" id="KAF3442093.1"/>
    </source>
</evidence>
<feature type="region of interest" description="Disordered" evidence="2">
    <location>
        <begin position="62"/>
        <end position="91"/>
    </location>
</feature>
<feature type="region of interest" description="Disordered" evidence="2">
    <location>
        <begin position="571"/>
        <end position="623"/>
    </location>
</feature>
<feature type="coiled-coil region" evidence="1">
    <location>
        <begin position="697"/>
        <end position="735"/>
    </location>
</feature>
<dbReference type="PANTHER" id="PTHR33737">
    <property type="entry name" value="OS05G0121800 PROTEIN"/>
    <property type="match status" value="1"/>
</dbReference>
<evidence type="ECO:0000256" key="2">
    <source>
        <dbReference type="SAM" id="MobiDB-lite"/>
    </source>
</evidence>
<feature type="compositionally biased region" description="Polar residues" evidence="2">
    <location>
        <begin position="360"/>
        <end position="373"/>
    </location>
</feature>
<dbReference type="Proteomes" id="UP000796880">
    <property type="component" value="Unassembled WGS sequence"/>
</dbReference>
<feature type="compositionally biased region" description="Basic and acidic residues" evidence="2">
    <location>
        <begin position="612"/>
        <end position="623"/>
    </location>
</feature>
<dbReference type="OrthoDB" id="1931260at2759"/>
<sequence>MDESVSANKKKNDVQARRLSLIDVSSEDDSLIGLASDYLQDHQSSEIREQRSDESFEAVAANKSEDMDSTINYRGLGPQPSEGLESERTRKDGKYNLRKSLAWDSAFFTSAGFLDPDELSSMTGVHKGGKRMLPGIQEEIHRSSDSISTLGSDTLTVESIEANLFEDVRASIQKSSTASKMKRAKAGSEVTEIKISIASDRVDLASQSQDKVKPKLASKKPSTSMQNPGKLTKQSVAASGNSTSALLKRPKVIGKPTPISTTSAKRVSLGGNLVKMGKDNVKSTAGRGAPAAKIPPSSLIVPRPKLSSRSSTLGSTTAKTEATSSSFDSIGTASSEKIGKSPFSSMKRKIDSMTAKPHSSGRNIQKPSRTAPRNKTESGRSHQSDHLTTLTKLSSSISPASSISDWSSESASSASTLKQSSCTSRTSVDRSSCKTVSTECDEPGLDLQNHADDQCSVRDESHGVELLGQHTLRTSMTVSALPPASKPSGLRLPSPKIGFFDGVKSAIRTPKGSMQPHPVVSGNLPKIGAPSVISSAGQSKAKLGKLQSTKTQNLQISNAKSDTQLTTLKMKPKSPALEEASKTAKKVSSASSNAERCHVECSKVKKKTPPKSGRESYPKAKEVRTEPHDIAIDEIGASCVDMNASLDMLRDKVSPETKGNADRRDLKITPVDGGKTAVDDLSAISNSENITLSEEVVEDALHAKHEFKNDLQSLNNTEENERAHFEDQVDSLTKQVGAMGIAMGTPKMLIDDSLSSPQCNFGSEDNIGGPQLSQIEPLVCAGKEESASIFSKPSVPLSPTTFENTAGKRIPLAVKDSFCNIGGLQNDFSTGSTVLEVDKDSNLAFSEGHLGGEQLR</sequence>
<gene>
    <name evidence="3" type="ORF">FNV43_RR16009</name>
</gene>
<dbReference type="EMBL" id="VOIH02000007">
    <property type="protein sequence ID" value="KAF3442093.1"/>
    <property type="molecule type" value="Genomic_DNA"/>
</dbReference>
<comment type="caution">
    <text evidence="3">The sequence shown here is derived from an EMBL/GenBank/DDBJ whole genome shotgun (WGS) entry which is preliminary data.</text>
</comment>
<feature type="compositionally biased region" description="Basic and acidic residues" evidence="2">
    <location>
        <begin position="374"/>
        <end position="385"/>
    </location>
</feature>
<dbReference type="PANTHER" id="PTHR33737:SF2">
    <property type="entry name" value="OS12G0102700 PROTEIN"/>
    <property type="match status" value="1"/>
</dbReference>
<feature type="compositionally biased region" description="Polar residues" evidence="2">
    <location>
        <begin position="220"/>
        <end position="245"/>
    </location>
</feature>
<feature type="compositionally biased region" description="Low complexity" evidence="2">
    <location>
        <begin position="307"/>
        <end position="326"/>
    </location>
</feature>
<reference evidence="3" key="1">
    <citation type="submission" date="2020-03" db="EMBL/GenBank/DDBJ databases">
        <title>A high-quality chromosome-level genome assembly of a woody plant with both climbing and erect habits, Rhamnella rubrinervis.</title>
        <authorList>
            <person name="Lu Z."/>
            <person name="Yang Y."/>
            <person name="Zhu X."/>
            <person name="Sun Y."/>
        </authorList>
    </citation>
    <scope>NUCLEOTIDE SEQUENCE</scope>
    <source>
        <strain evidence="3">BYM</strain>
        <tissue evidence="3">Leaf</tissue>
    </source>
</reference>
<keyword evidence="4" id="KW-1185">Reference proteome</keyword>
<evidence type="ECO:0000256" key="1">
    <source>
        <dbReference type="SAM" id="Coils"/>
    </source>
</evidence>
<proteinExistence type="predicted"/>
<accession>A0A8K0GXR1</accession>
<dbReference type="AlphaFoldDB" id="A0A8K0GXR1"/>
<protein>
    <submittedName>
        <fullName evidence="3">Uncharacterized protein</fullName>
    </submittedName>
</protein>
<feature type="region of interest" description="Disordered" evidence="2">
    <location>
        <begin position="204"/>
        <end position="264"/>
    </location>
</feature>
<name>A0A8K0GXR1_9ROSA</name>
<keyword evidence="1" id="KW-0175">Coiled coil</keyword>
<dbReference type="InterPro" id="IPR045882">
    <property type="entry name" value="GPT1/2"/>
</dbReference>
<dbReference type="GO" id="GO:0008017">
    <property type="term" value="F:microtubule binding"/>
    <property type="evidence" value="ECO:0007669"/>
    <property type="project" value="InterPro"/>
</dbReference>
<evidence type="ECO:0000313" key="4">
    <source>
        <dbReference type="Proteomes" id="UP000796880"/>
    </source>
</evidence>
<organism evidence="3 4">
    <name type="scientific">Rhamnella rubrinervis</name>
    <dbReference type="NCBI Taxonomy" id="2594499"/>
    <lineage>
        <taxon>Eukaryota</taxon>
        <taxon>Viridiplantae</taxon>
        <taxon>Streptophyta</taxon>
        <taxon>Embryophyta</taxon>
        <taxon>Tracheophyta</taxon>
        <taxon>Spermatophyta</taxon>
        <taxon>Magnoliopsida</taxon>
        <taxon>eudicotyledons</taxon>
        <taxon>Gunneridae</taxon>
        <taxon>Pentapetalae</taxon>
        <taxon>rosids</taxon>
        <taxon>fabids</taxon>
        <taxon>Rosales</taxon>
        <taxon>Rhamnaceae</taxon>
        <taxon>rhamnoid group</taxon>
        <taxon>Rhamneae</taxon>
        <taxon>Rhamnella</taxon>
    </lineage>
</organism>
<feature type="compositionally biased region" description="Low complexity" evidence="2">
    <location>
        <begin position="387"/>
        <end position="424"/>
    </location>
</feature>